<proteinExistence type="predicted"/>
<organism evidence="1 2">
    <name type="scientific">Nicotiana tabacum</name>
    <name type="common">Common tobacco</name>
    <dbReference type="NCBI Taxonomy" id="4097"/>
    <lineage>
        <taxon>Eukaryota</taxon>
        <taxon>Viridiplantae</taxon>
        <taxon>Streptophyta</taxon>
        <taxon>Embryophyta</taxon>
        <taxon>Tracheophyta</taxon>
        <taxon>Spermatophyta</taxon>
        <taxon>Magnoliopsida</taxon>
        <taxon>eudicotyledons</taxon>
        <taxon>Gunneridae</taxon>
        <taxon>Pentapetalae</taxon>
        <taxon>asterids</taxon>
        <taxon>lamiids</taxon>
        <taxon>Solanales</taxon>
        <taxon>Solanaceae</taxon>
        <taxon>Nicotianoideae</taxon>
        <taxon>Nicotianeae</taxon>
        <taxon>Nicotiana</taxon>
    </lineage>
</organism>
<keyword evidence="1" id="KW-1185">Reference proteome</keyword>
<evidence type="ECO:0000313" key="1">
    <source>
        <dbReference type="Proteomes" id="UP000790787"/>
    </source>
</evidence>
<name>A0AC58TVV2_TOBAC</name>
<dbReference type="RefSeq" id="XP_075101348.1">
    <property type="nucleotide sequence ID" value="XM_075245247.1"/>
</dbReference>
<dbReference type="Proteomes" id="UP000790787">
    <property type="component" value="Chromosome 3"/>
</dbReference>
<sequence>MQIKVQESNTQRTLCDKDKDENYVYTRKQLSKEKSDIDQCKAYYEVAGGEKKRKVYDIGSQAKCYYGLNLCGSSGSDASSLIPPSSAQSASIGNMDDLVMRFIPALTEHIVYVLTNHMLPVLTKRVREMICSLSHQPTSTDHPSNVVPTIHAPTTANVHGVHSSISDDDLNP</sequence>
<evidence type="ECO:0000313" key="2">
    <source>
        <dbReference type="RefSeq" id="XP_075101348.1"/>
    </source>
</evidence>
<accession>A0AC58TVV2</accession>
<protein>
    <submittedName>
        <fullName evidence="2">Uncharacterized protein LOC142176982</fullName>
    </submittedName>
</protein>
<reference evidence="1" key="1">
    <citation type="journal article" date="2014" name="Nat. Commun.">
        <title>The tobacco genome sequence and its comparison with those of tomato and potato.</title>
        <authorList>
            <person name="Sierro N."/>
            <person name="Battey J.N."/>
            <person name="Ouadi S."/>
            <person name="Bakaher N."/>
            <person name="Bovet L."/>
            <person name="Willig A."/>
            <person name="Goepfert S."/>
            <person name="Peitsch M.C."/>
            <person name="Ivanov N.V."/>
        </authorList>
    </citation>
    <scope>NUCLEOTIDE SEQUENCE [LARGE SCALE GENOMIC DNA]</scope>
</reference>
<reference evidence="2" key="2">
    <citation type="submission" date="2025-08" db="UniProtKB">
        <authorList>
            <consortium name="RefSeq"/>
        </authorList>
    </citation>
    <scope>IDENTIFICATION</scope>
    <source>
        <tissue evidence="2">Leaf</tissue>
    </source>
</reference>
<gene>
    <name evidence="2" type="primary">LOC142176982</name>
</gene>